<proteinExistence type="predicted"/>
<gene>
    <name evidence="2" type="ORF">NSPWAT_0386</name>
</gene>
<organism evidence="2 3">
    <name type="scientific">Nitrospina watsonii</name>
    <dbReference type="NCBI Taxonomy" id="1323948"/>
    <lineage>
        <taxon>Bacteria</taxon>
        <taxon>Pseudomonadati</taxon>
        <taxon>Nitrospinota/Tectimicrobiota group</taxon>
        <taxon>Nitrospinota</taxon>
        <taxon>Nitrospinia</taxon>
        <taxon>Nitrospinales</taxon>
        <taxon>Nitrospinaceae</taxon>
        <taxon>Nitrospina</taxon>
    </lineage>
</organism>
<reference evidence="2 3" key="1">
    <citation type="submission" date="2022-09" db="EMBL/GenBank/DDBJ databases">
        <authorList>
            <person name="Kop L."/>
        </authorList>
    </citation>
    <scope>NUCLEOTIDE SEQUENCE [LARGE SCALE GENOMIC DNA]</scope>
    <source>
        <strain evidence="2 3">347</strain>
    </source>
</reference>
<protein>
    <submittedName>
        <fullName evidence="2">Uncharacterized protein</fullName>
    </submittedName>
</protein>
<keyword evidence="3" id="KW-1185">Reference proteome</keyword>
<evidence type="ECO:0000256" key="1">
    <source>
        <dbReference type="SAM" id="MobiDB-lite"/>
    </source>
</evidence>
<name>A0ABN8VTN6_9BACT</name>
<accession>A0ABN8VTN6</accession>
<evidence type="ECO:0000313" key="3">
    <source>
        <dbReference type="Proteomes" id="UP001157733"/>
    </source>
</evidence>
<feature type="region of interest" description="Disordered" evidence="1">
    <location>
        <begin position="1"/>
        <end position="57"/>
    </location>
</feature>
<dbReference type="EMBL" id="OX336137">
    <property type="protein sequence ID" value="CAI2717245.1"/>
    <property type="molecule type" value="Genomic_DNA"/>
</dbReference>
<sequence>MFSFLKPSLREGFPLEEKAPQPPSEKGELINPPPLHKGRIEVGSSLPPLDPLLGKEGKTKRSGIFPALVRAASDYRVSP</sequence>
<dbReference type="Proteomes" id="UP001157733">
    <property type="component" value="Chromosome"/>
</dbReference>
<evidence type="ECO:0000313" key="2">
    <source>
        <dbReference type="EMBL" id="CAI2717245.1"/>
    </source>
</evidence>